<sequence>MSTTVPVTSPFETPVPAVAEAPVAAPAEGPAAAASVPTTAVVDATVPASGAENDLASSENAAPMSDDDADDDLSLLQQIQAQQVVASGSDPSLPKDAASTPPILSQAEREEIDSRSVFVGNVHFDTTPEELHGLFSPAGTVVRVTILCDKFTGRPKGFAYIEFESTESVERALSLTDTLLHSRKIHVTRKRTNTPGMSASRGGRFMMFPGAPFMYGGYMPFPPGFRGGRFAGGSPRGRFRGGVAGAGFRSRRPS</sequence>
<dbReference type="PANTHER" id="PTHR23236:SF12">
    <property type="entry name" value="EUKARYOTIC INITIATION FACTOR 4B-RELATED"/>
    <property type="match status" value="1"/>
</dbReference>
<evidence type="ECO:0000256" key="1">
    <source>
        <dbReference type="ARBA" id="ARBA00022884"/>
    </source>
</evidence>
<evidence type="ECO:0000313" key="5">
    <source>
        <dbReference type="EMBL" id="KCV68882.1"/>
    </source>
</evidence>
<dbReference type="AlphaFoldDB" id="A0A058Z5T7"/>
<dbReference type="OrthoDB" id="4726at2759"/>
<dbReference type="GeneID" id="20529025"/>
<evidence type="ECO:0000256" key="2">
    <source>
        <dbReference type="PROSITE-ProRule" id="PRU00176"/>
    </source>
</evidence>
<dbReference type="RefSeq" id="XP_009496453.1">
    <property type="nucleotide sequence ID" value="XM_009498178.1"/>
</dbReference>
<organism evidence="5">
    <name type="scientific">Fonticula alba</name>
    <name type="common">Slime mold</name>
    <dbReference type="NCBI Taxonomy" id="691883"/>
    <lineage>
        <taxon>Eukaryota</taxon>
        <taxon>Rotosphaerida</taxon>
        <taxon>Fonticulaceae</taxon>
        <taxon>Fonticula</taxon>
    </lineage>
</organism>
<accession>A0A058Z5T7</accession>
<dbReference type="SMART" id="SM00360">
    <property type="entry name" value="RRM"/>
    <property type="match status" value="1"/>
</dbReference>
<keyword evidence="1 2" id="KW-0694">RNA-binding</keyword>
<dbReference type="PROSITE" id="PS50102">
    <property type="entry name" value="RRM"/>
    <property type="match status" value="1"/>
</dbReference>
<protein>
    <recommendedName>
        <fullName evidence="4">RRM domain-containing protein</fullName>
    </recommendedName>
</protein>
<dbReference type="Pfam" id="PF00076">
    <property type="entry name" value="RRM_1"/>
    <property type="match status" value="1"/>
</dbReference>
<evidence type="ECO:0000259" key="4">
    <source>
        <dbReference type="PROSITE" id="PS50102"/>
    </source>
</evidence>
<dbReference type="PANTHER" id="PTHR23236">
    <property type="entry name" value="EUKARYOTIC TRANSLATION INITIATION FACTOR 4B/4H"/>
    <property type="match status" value="1"/>
</dbReference>
<evidence type="ECO:0000313" key="6">
    <source>
        <dbReference type="Proteomes" id="UP000030693"/>
    </source>
</evidence>
<dbReference type="Proteomes" id="UP000030693">
    <property type="component" value="Unassembled WGS sequence"/>
</dbReference>
<feature type="domain" description="RRM" evidence="4">
    <location>
        <begin position="115"/>
        <end position="192"/>
    </location>
</feature>
<keyword evidence="6" id="KW-1185">Reference proteome</keyword>
<dbReference type="InterPro" id="IPR000504">
    <property type="entry name" value="RRM_dom"/>
</dbReference>
<reference evidence="5" key="1">
    <citation type="submission" date="2013-04" db="EMBL/GenBank/DDBJ databases">
        <title>The Genome Sequence of Fonticula alba ATCC 38817.</title>
        <authorList>
            <consortium name="The Broad Institute Genomics Platform"/>
            <person name="Russ C."/>
            <person name="Cuomo C."/>
            <person name="Burger G."/>
            <person name="Gray M.W."/>
            <person name="Holland P.W.H."/>
            <person name="King N."/>
            <person name="Lang F.B.F."/>
            <person name="Roger A.J."/>
            <person name="Ruiz-Trillo I."/>
            <person name="Brown M."/>
            <person name="Walker B."/>
            <person name="Young S."/>
            <person name="Zeng Q."/>
            <person name="Gargeya S."/>
            <person name="Fitzgerald M."/>
            <person name="Haas B."/>
            <person name="Abouelleil A."/>
            <person name="Allen A.W."/>
            <person name="Alvarado L."/>
            <person name="Arachchi H.M."/>
            <person name="Berlin A.M."/>
            <person name="Chapman S.B."/>
            <person name="Gainer-Dewar J."/>
            <person name="Goldberg J."/>
            <person name="Griggs A."/>
            <person name="Gujja S."/>
            <person name="Hansen M."/>
            <person name="Howarth C."/>
            <person name="Imamovic A."/>
            <person name="Ireland A."/>
            <person name="Larimer J."/>
            <person name="McCowan C."/>
            <person name="Murphy C."/>
            <person name="Pearson M."/>
            <person name="Poon T.W."/>
            <person name="Priest M."/>
            <person name="Roberts A."/>
            <person name="Saif S."/>
            <person name="Shea T."/>
            <person name="Sisk P."/>
            <person name="Sykes S."/>
            <person name="Wortman J."/>
            <person name="Nusbaum C."/>
            <person name="Birren B."/>
        </authorList>
    </citation>
    <scope>NUCLEOTIDE SEQUENCE [LARGE SCALE GENOMIC DNA]</scope>
    <source>
        <strain evidence="5">ATCC 38817</strain>
    </source>
</reference>
<dbReference type="EMBL" id="KB932207">
    <property type="protein sequence ID" value="KCV68882.1"/>
    <property type="molecule type" value="Genomic_DNA"/>
</dbReference>
<dbReference type="InterPro" id="IPR012677">
    <property type="entry name" value="Nucleotide-bd_a/b_plait_sf"/>
</dbReference>
<dbReference type="CDD" id="cd12306">
    <property type="entry name" value="RRM_II_PABPs"/>
    <property type="match status" value="1"/>
</dbReference>
<dbReference type="OMA" id="HFKGCGP"/>
<dbReference type="Gene3D" id="3.30.70.330">
    <property type="match status" value="1"/>
</dbReference>
<feature type="region of interest" description="Disordered" evidence="3">
    <location>
        <begin position="45"/>
        <end position="70"/>
    </location>
</feature>
<dbReference type="eggNOG" id="KOG4209">
    <property type="taxonomic scope" value="Eukaryota"/>
</dbReference>
<dbReference type="InterPro" id="IPR035979">
    <property type="entry name" value="RBD_domain_sf"/>
</dbReference>
<dbReference type="STRING" id="691883.A0A058Z5T7"/>
<proteinExistence type="predicted"/>
<gene>
    <name evidence="5" type="ORF">H696_04300</name>
</gene>
<evidence type="ECO:0000256" key="3">
    <source>
        <dbReference type="SAM" id="MobiDB-lite"/>
    </source>
</evidence>
<dbReference type="GO" id="GO:0008143">
    <property type="term" value="F:poly(A) binding"/>
    <property type="evidence" value="ECO:0007669"/>
    <property type="project" value="TreeGrafter"/>
</dbReference>
<name>A0A058Z5T7_FONAL</name>
<dbReference type="SUPFAM" id="SSF54928">
    <property type="entry name" value="RNA-binding domain, RBD"/>
    <property type="match status" value="1"/>
</dbReference>